<dbReference type="STRING" id="879243.Poras_0267"/>
<dbReference type="KEGG" id="pah:Poras_0267"/>
<gene>
    <name evidence="1" type="ordered locus">Poras_0267</name>
</gene>
<evidence type="ECO:0000313" key="1">
    <source>
        <dbReference type="EMBL" id="AEE12221.1"/>
    </source>
</evidence>
<sequence length="75" mass="8331">MCPSVFAGTQYALWADTQVRPYTNDINTTSSASRCCSTRSIIERRTQKDLAEVRRIIAVGRRGKAPNDPRTLDGS</sequence>
<dbReference type="HOGENOM" id="CLU_2667962_0_0_10"/>
<proteinExistence type="predicted"/>
<accession>F4KMA2</accession>
<protein>
    <submittedName>
        <fullName evidence="1">Uncharacterized protein</fullName>
    </submittedName>
</protein>
<name>F4KMA2_PORAD</name>
<evidence type="ECO:0000313" key="2">
    <source>
        <dbReference type="Proteomes" id="UP000006545"/>
    </source>
</evidence>
<organism evidence="1 2">
    <name type="scientific">Porphyromonas asaccharolytica (strain ATCC 25260 / DSM 20707 / BCRC 10618 / CCUG 7834 / JCM 6326 / LMG 13178 / VPI 4198 / B440)</name>
    <name type="common">Bacteroides asaccharolyticus</name>
    <dbReference type="NCBI Taxonomy" id="879243"/>
    <lineage>
        <taxon>Bacteria</taxon>
        <taxon>Pseudomonadati</taxon>
        <taxon>Bacteroidota</taxon>
        <taxon>Bacteroidia</taxon>
        <taxon>Bacteroidales</taxon>
        <taxon>Porphyromonadaceae</taxon>
        <taxon>Porphyromonas</taxon>
    </lineage>
</organism>
<reference evidence="2" key="1">
    <citation type="submission" date="2011-04" db="EMBL/GenBank/DDBJ databases">
        <title>The complete genome of Porphyromonas asaccharolytica DSM 20707.</title>
        <authorList>
            <person name="Lucas S."/>
            <person name="Han J."/>
            <person name="Lapidus A."/>
            <person name="Bruce D."/>
            <person name="Goodwin L."/>
            <person name="Pitluck S."/>
            <person name="Peters L."/>
            <person name="Kyrpides N."/>
            <person name="Mavromatis K."/>
            <person name="Ivanova N."/>
            <person name="Ovchinnikova G."/>
            <person name="Pagani I."/>
            <person name="Lu M."/>
            <person name="Detter J.C."/>
            <person name="Tapia R."/>
            <person name="Han C."/>
            <person name="Land M."/>
            <person name="Hauser L."/>
            <person name="Markowitz V."/>
            <person name="Cheng J.-F."/>
            <person name="Hugenholtz P."/>
            <person name="Woyke T."/>
            <person name="Wu D."/>
            <person name="Gronow S."/>
            <person name="Wellnitz S."/>
            <person name="Brambilla E."/>
            <person name="Klenk H.-P."/>
            <person name="Eisen J.A."/>
        </authorList>
    </citation>
    <scope>NUCLEOTIDE SEQUENCE [LARGE SCALE GENOMIC DNA]</scope>
    <source>
        <strain evidence="2">ATCC 25260 / DSM 20707 / VPI 4198</strain>
    </source>
</reference>
<dbReference type="EMBL" id="CP002689">
    <property type="protein sequence ID" value="AEE12221.1"/>
    <property type="molecule type" value="Genomic_DNA"/>
</dbReference>
<keyword evidence="2" id="KW-1185">Reference proteome</keyword>
<dbReference type="Proteomes" id="UP000006545">
    <property type="component" value="Chromosome"/>
</dbReference>
<dbReference type="AlphaFoldDB" id="F4KMA2"/>